<reference evidence="2 3" key="1">
    <citation type="submission" date="2017-03" db="EMBL/GenBank/DDBJ databases">
        <title>Genomes of endolithic fungi from Antarctica.</title>
        <authorList>
            <person name="Coleine C."/>
            <person name="Masonjones S."/>
            <person name="Stajich J.E."/>
        </authorList>
    </citation>
    <scope>NUCLEOTIDE SEQUENCE [LARGE SCALE GENOMIC DNA]</scope>
    <source>
        <strain evidence="2 3">CCFEE 5184</strain>
    </source>
</reference>
<gene>
    <name evidence="2" type="ORF">B0A55_10220</name>
</gene>
<dbReference type="STRING" id="329884.A0A4U0WCH2"/>
<accession>A0A4U0WCH2</accession>
<organism evidence="2 3">
    <name type="scientific">Friedmanniomyces simplex</name>
    <dbReference type="NCBI Taxonomy" id="329884"/>
    <lineage>
        <taxon>Eukaryota</taxon>
        <taxon>Fungi</taxon>
        <taxon>Dikarya</taxon>
        <taxon>Ascomycota</taxon>
        <taxon>Pezizomycotina</taxon>
        <taxon>Dothideomycetes</taxon>
        <taxon>Dothideomycetidae</taxon>
        <taxon>Mycosphaerellales</taxon>
        <taxon>Teratosphaeriaceae</taxon>
        <taxon>Friedmanniomyces</taxon>
    </lineage>
</organism>
<dbReference type="OrthoDB" id="2308815at2759"/>
<dbReference type="GO" id="GO:0003824">
    <property type="term" value="F:catalytic activity"/>
    <property type="evidence" value="ECO:0007669"/>
    <property type="project" value="InterPro"/>
</dbReference>
<name>A0A4U0WCH2_9PEZI</name>
<dbReference type="SUPFAM" id="SSF89796">
    <property type="entry name" value="CoA-transferase family III (CaiB/BaiF)"/>
    <property type="match status" value="1"/>
</dbReference>
<dbReference type="InterPro" id="IPR003673">
    <property type="entry name" value="CoA-Trfase_fam_III"/>
</dbReference>
<dbReference type="InterPro" id="IPR052985">
    <property type="entry name" value="CoA-trans_III_biosynth/detox"/>
</dbReference>
<dbReference type="AlphaFoldDB" id="A0A4U0WCH2"/>
<evidence type="ECO:0000256" key="1">
    <source>
        <dbReference type="ARBA" id="ARBA00008383"/>
    </source>
</evidence>
<proteinExistence type="inferred from homology"/>
<dbReference type="Pfam" id="PF02515">
    <property type="entry name" value="CoA_transf_3"/>
    <property type="match status" value="1"/>
</dbReference>
<evidence type="ECO:0000313" key="2">
    <source>
        <dbReference type="EMBL" id="TKA59943.1"/>
    </source>
</evidence>
<dbReference type="PANTHER" id="PTHR48229">
    <property type="entry name" value="CAIB/BAIF FAMILY ENZYME (AFU_ORTHOLOGUE AFUA_1G05360)-RELATED"/>
    <property type="match status" value="1"/>
</dbReference>
<keyword evidence="3" id="KW-1185">Reference proteome</keyword>
<sequence>MAKDGSLWSMGTDLDHGALMKNNMHYRSWAFYPTSDPTVYYYIMGSLRPASYLRSFGLDPEAPVKSNDEAYELQKSVFSNYSARELEQKCIELGLTLTAGKSTQSADLNKQEDAERVHKLVEEADVVIQGFRKGAIERKGFGLNNVLAMANKRGKGIVYLDLNCYGPDGTSAERPGSTGAPGRRPLPLAPKYICGKAYGFPEDTSVLPSLPVADMLTGVSGACEVMMALRDRAFHGGPYHCDAALTATDTIQCEPEMGLYLPEIVAKIQEKYHFGPMTPDLHVEDLMANVGGAWAKSGMLDNKSFYQCFDESPFGKDHTILSPIVHFEEKDANPQSSRSPRP</sequence>
<dbReference type="Proteomes" id="UP000309340">
    <property type="component" value="Unassembled WGS sequence"/>
</dbReference>
<dbReference type="PANTHER" id="PTHR48229:SF1">
    <property type="entry name" value="ALPHA METHYLACYL-COA RACEMASE-RELATED"/>
    <property type="match status" value="1"/>
</dbReference>
<comment type="caution">
    <text evidence="2">The sequence shown here is derived from an EMBL/GenBank/DDBJ whole genome shotgun (WGS) entry which is preliminary data.</text>
</comment>
<protein>
    <submittedName>
        <fullName evidence="2">Uncharacterized protein</fullName>
    </submittedName>
</protein>
<dbReference type="Gene3D" id="3.40.50.10540">
    <property type="entry name" value="Crotonobetainyl-coa:carnitine coa-transferase, domain 1"/>
    <property type="match status" value="1"/>
</dbReference>
<dbReference type="InterPro" id="IPR023606">
    <property type="entry name" value="CoA-Trfase_III_dom_1_sf"/>
</dbReference>
<evidence type="ECO:0000313" key="3">
    <source>
        <dbReference type="Proteomes" id="UP000309340"/>
    </source>
</evidence>
<comment type="similarity">
    <text evidence="1">Belongs to the CoA-transferase III family.</text>
</comment>
<dbReference type="EMBL" id="NAJQ01001376">
    <property type="protein sequence ID" value="TKA59943.1"/>
    <property type="molecule type" value="Genomic_DNA"/>
</dbReference>